<evidence type="ECO:0000313" key="5">
    <source>
        <dbReference type="EMBL" id="OWF36618.1"/>
    </source>
</evidence>
<dbReference type="InterPro" id="IPR029034">
    <property type="entry name" value="Cystine-knot_cytokine"/>
</dbReference>
<dbReference type="InterPro" id="IPR010345">
    <property type="entry name" value="IL-17_fam"/>
</dbReference>
<evidence type="ECO:0000256" key="3">
    <source>
        <dbReference type="ARBA" id="ARBA00022525"/>
    </source>
</evidence>
<comment type="subcellular location">
    <subcellularLocation>
        <location evidence="1">Secreted</location>
    </subcellularLocation>
</comment>
<dbReference type="Pfam" id="PF06083">
    <property type="entry name" value="IL17"/>
    <property type="match status" value="1"/>
</dbReference>
<proteinExistence type="inferred from homology"/>
<dbReference type="EMBL" id="NEDP02005064">
    <property type="protein sequence ID" value="OWF43550.1"/>
    <property type="molecule type" value="Genomic_DNA"/>
</dbReference>
<dbReference type="Proteomes" id="UP000242188">
    <property type="component" value="Unassembled WGS sequence"/>
</dbReference>
<dbReference type="SUPFAM" id="SSF57501">
    <property type="entry name" value="Cystine-knot cytokines"/>
    <property type="match status" value="1"/>
</dbReference>
<evidence type="ECO:0000313" key="7">
    <source>
        <dbReference type="Proteomes" id="UP000242188"/>
    </source>
</evidence>
<dbReference type="Gene3D" id="2.10.90.10">
    <property type="entry name" value="Cystine-knot cytokines"/>
    <property type="match status" value="1"/>
</dbReference>
<evidence type="ECO:0000256" key="4">
    <source>
        <dbReference type="ARBA" id="ARBA00022729"/>
    </source>
</evidence>
<dbReference type="AlphaFoldDB" id="A0A210Q482"/>
<protein>
    <submittedName>
        <fullName evidence="6">Interleukin 17-like protein</fullName>
    </submittedName>
</protein>
<accession>A0A210Q482</accession>
<dbReference type="GO" id="GO:0005576">
    <property type="term" value="C:extracellular region"/>
    <property type="evidence" value="ECO:0007669"/>
    <property type="project" value="UniProtKB-SubCell"/>
</dbReference>
<dbReference type="GO" id="GO:0005125">
    <property type="term" value="F:cytokine activity"/>
    <property type="evidence" value="ECO:0007669"/>
    <property type="project" value="InterPro"/>
</dbReference>
<evidence type="ECO:0000256" key="2">
    <source>
        <dbReference type="ARBA" id="ARBA00007236"/>
    </source>
</evidence>
<keyword evidence="3" id="KW-0964">Secreted</keyword>
<sequence length="150" mass="17172">MSTRPDRSPSQKDVRVLLPMSMTNAGLVNENTDEIEMLIYTSKLYGTECPTSAAQLPVNAPVYARSNCPWYYELQNDTDRFPTSLPKAISKCGRQCLGLHENIKDDFTCDYIYQDVTVLMKEYHKNVLHFVEKVESIPVVSTCVRKKETR</sequence>
<evidence type="ECO:0000313" key="6">
    <source>
        <dbReference type="EMBL" id="OWF43550.1"/>
    </source>
</evidence>
<organism evidence="6 7">
    <name type="scientific">Mizuhopecten yessoensis</name>
    <name type="common">Japanese scallop</name>
    <name type="synonym">Patinopecten yessoensis</name>
    <dbReference type="NCBI Taxonomy" id="6573"/>
    <lineage>
        <taxon>Eukaryota</taxon>
        <taxon>Metazoa</taxon>
        <taxon>Spiralia</taxon>
        <taxon>Lophotrochozoa</taxon>
        <taxon>Mollusca</taxon>
        <taxon>Bivalvia</taxon>
        <taxon>Autobranchia</taxon>
        <taxon>Pteriomorphia</taxon>
        <taxon>Pectinida</taxon>
        <taxon>Pectinoidea</taxon>
        <taxon>Pectinidae</taxon>
        <taxon>Mizuhopecten</taxon>
    </lineage>
</organism>
<comment type="caution">
    <text evidence="6">The sequence shown here is derived from an EMBL/GenBank/DDBJ whole genome shotgun (WGS) entry which is preliminary data.</text>
</comment>
<reference evidence="6 7" key="1">
    <citation type="journal article" date="2017" name="Nat. Ecol. Evol.">
        <title>Scallop genome provides insights into evolution of bilaterian karyotype and development.</title>
        <authorList>
            <person name="Wang S."/>
            <person name="Zhang J."/>
            <person name="Jiao W."/>
            <person name="Li J."/>
            <person name="Xun X."/>
            <person name="Sun Y."/>
            <person name="Guo X."/>
            <person name="Huan P."/>
            <person name="Dong B."/>
            <person name="Zhang L."/>
            <person name="Hu X."/>
            <person name="Sun X."/>
            <person name="Wang J."/>
            <person name="Zhao C."/>
            <person name="Wang Y."/>
            <person name="Wang D."/>
            <person name="Huang X."/>
            <person name="Wang R."/>
            <person name="Lv J."/>
            <person name="Li Y."/>
            <person name="Zhang Z."/>
            <person name="Liu B."/>
            <person name="Lu W."/>
            <person name="Hui Y."/>
            <person name="Liang J."/>
            <person name="Zhou Z."/>
            <person name="Hou R."/>
            <person name="Li X."/>
            <person name="Liu Y."/>
            <person name="Li H."/>
            <person name="Ning X."/>
            <person name="Lin Y."/>
            <person name="Zhao L."/>
            <person name="Xing Q."/>
            <person name="Dou J."/>
            <person name="Li Y."/>
            <person name="Mao J."/>
            <person name="Guo H."/>
            <person name="Dou H."/>
            <person name="Li T."/>
            <person name="Mu C."/>
            <person name="Jiang W."/>
            <person name="Fu Q."/>
            <person name="Fu X."/>
            <person name="Miao Y."/>
            <person name="Liu J."/>
            <person name="Yu Q."/>
            <person name="Li R."/>
            <person name="Liao H."/>
            <person name="Li X."/>
            <person name="Kong Y."/>
            <person name="Jiang Z."/>
            <person name="Chourrout D."/>
            <person name="Li R."/>
            <person name="Bao Z."/>
        </authorList>
    </citation>
    <scope>NUCLEOTIDE SEQUENCE [LARGE SCALE GENOMIC DNA]</scope>
    <source>
        <strain evidence="6 7">PY_sf001</strain>
    </source>
</reference>
<evidence type="ECO:0000256" key="1">
    <source>
        <dbReference type="ARBA" id="ARBA00004613"/>
    </source>
</evidence>
<keyword evidence="4" id="KW-0732">Signal</keyword>
<comment type="similarity">
    <text evidence="2">Belongs to the IL-17 family.</text>
</comment>
<dbReference type="OrthoDB" id="6133562at2759"/>
<name>A0A210Q482_MIZYE</name>
<gene>
    <name evidence="6" type="ORF">KP79_PYT01856</name>
    <name evidence="5" type="ORF">KP79_PYT03067</name>
</gene>
<keyword evidence="7" id="KW-1185">Reference proteome</keyword>
<dbReference type="EMBL" id="NEDP02076545">
    <property type="protein sequence ID" value="OWF36618.1"/>
    <property type="molecule type" value="Genomic_DNA"/>
</dbReference>